<dbReference type="Pfam" id="PF00574">
    <property type="entry name" value="CLP_protease"/>
    <property type="match status" value="1"/>
</dbReference>
<sequence length="182" mass="20393">MPVSCTQSVSNRYSILLPYVIKSLEELTEELWTLENAGQNDEVYITINGCGGQVETANAIIRAIKECQAPVHARLEGECASAMTAIALACDSVEIDQFTYFMIHAPSFGVVSADFRNSLRNAAFSSAWCDKWVDHVYSDFLTEKELERVKAGEELYIGGEELEDKLSDFFEKKRLAMEEISE</sequence>
<dbReference type="Proteomes" id="UP000030231">
    <property type="component" value="Genome"/>
</dbReference>
<evidence type="ECO:0000313" key="1">
    <source>
        <dbReference type="EMBL" id="CEF88976.1"/>
    </source>
</evidence>
<evidence type="ECO:0000313" key="2">
    <source>
        <dbReference type="Proteomes" id="UP000030231"/>
    </source>
</evidence>
<name>A0A0A1IUC8_9CAUD</name>
<dbReference type="EMBL" id="LN610572">
    <property type="protein sequence ID" value="CEF88976.1"/>
    <property type="molecule type" value="Genomic_DNA"/>
</dbReference>
<keyword evidence="2" id="KW-1185">Reference proteome</keyword>
<dbReference type="Gene3D" id="3.90.226.10">
    <property type="entry name" value="2-enoyl-CoA Hydratase, Chain A, domain 1"/>
    <property type="match status" value="1"/>
</dbReference>
<accession>A0A0A1IUC8</accession>
<gene>
    <name evidence="1" type="primary">ORF46</name>
</gene>
<dbReference type="InterPro" id="IPR023562">
    <property type="entry name" value="ClpP/TepA"/>
</dbReference>
<organism evidence="1 2">
    <name type="scientific">Pseudomonas phage vB_PaeM_C2-10_Ab02</name>
    <dbReference type="NCBI Taxonomy" id="1548900"/>
    <lineage>
        <taxon>Viruses</taxon>
        <taxon>Duplodnaviria</taxon>
        <taxon>Heunggongvirae</taxon>
        <taxon>Uroviricota</taxon>
        <taxon>Caudoviricetes</taxon>
        <taxon>Vandenendeviridae</taxon>
        <taxon>Skurskavirinae</taxon>
        <taxon>Pakpunavirus</taxon>
        <taxon>Pakpunavirus CAb02</taxon>
    </lineage>
</organism>
<protein>
    <recommendedName>
        <fullName evidence="3">Protease subunit</fullName>
    </recommendedName>
</protein>
<dbReference type="InterPro" id="IPR029045">
    <property type="entry name" value="ClpP/crotonase-like_dom_sf"/>
</dbReference>
<dbReference type="KEGG" id="vg:40100321"/>
<dbReference type="SMR" id="A0A0A1IUC8"/>
<dbReference type="GeneID" id="40100321"/>
<dbReference type="RefSeq" id="YP_009623453.1">
    <property type="nucleotide sequence ID" value="NC_042113.1"/>
</dbReference>
<reference evidence="1 2" key="1">
    <citation type="journal article" date="2015" name="PLoS ONE">
        <title>Investigation of a Large Collection of Pseudomonas aeruginosa Bacteriophages Collected from a Single Environmental Source in Abidjan, Cote d'Ivoire.</title>
        <authorList>
            <person name="Essoh C."/>
            <person name="Latino L."/>
            <person name="Midoux C."/>
            <person name="Blouin Y."/>
            <person name="Loukou G."/>
            <person name="Nguetta S.P."/>
            <person name="Lathro S."/>
            <person name="Cablanmian A."/>
            <person name="Kouassi A.K."/>
            <person name="Vergnaud G."/>
            <person name="Pourcel C."/>
        </authorList>
    </citation>
    <scope>NUCLEOTIDE SEQUENCE [LARGE SCALE GENOMIC DNA]</scope>
    <source>
        <strain evidence="1">Ab02</strain>
    </source>
</reference>
<proteinExistence type="predicted"/>
<dbReference type="SUPFAM" id="SSF52096">
    <property type="entry name" value="ClpP/crotonase"/>
    <property type="match status" value="1"/>
</dbReference>
<evidence type="ECO:0008006" key="3">
    <source>
        <dbReference type="Google" id="ProtNLM"/>
    </source>
</evidence>